<evidence type="ECO:0000256" key="5">
    <source>
        <dbReference type="ARBA" id="ARBA00022694"/>
    </source>
</evidence>
<dbReference type="EMBL" id="FNRA01000004">
    <property type="protein sequence ID" value="SEA59745.1"/>
    <property type="molecule type" value="Genomic_DNA"/>
</dbReference>
<comment type="function">
    <text evidence="6">Specifically methylates the adenine in position 37 of tRNA(1)(Val) (anticodon cmo5UAC).</text>
</comment>
<proteinExistence type="inferred from homology"/>
<sequence length="235" mass="26997">MGSIFKFKQFEINQDGCAMKINTDGVLLGAIAVHEHPHHLLDIGTGTGVIAMMLAQRFIHARTDAVEIDASAAAAADKNFQHSPFADRMQVYSVSFEKFTTEVKYDLIVSNPPYFINDLRNVEKRKEIARHTHEDFFDLLLRKAAAMLSVTGALWMILPVKQAEKLAVNAVLYKLYPSRIVHIHSDDTKSAFRQIICMDFNRHQQLQEEHVYIYKAKDQYTDQYKQLLKDFFLAF</sequence>
<evidence type="ECO:0000256" key="1">
    <source>
        <dbReference type="ARBA" id="ARBA00022490"/>
    </source>
</evidence>
<dbReference type="PRINTS" id="PR00507">
    <property type="entry name" value="N12N6MTFRASE"/>
</dbReference>
<organism evidence="8 9">
    <name type="scientific">Pedobacter hartonius</name>
    <dbReference type="NCBI Taxonomy" id="425514"/>
    <lineage>
        <taxon>Bacteria</taxon>
        <taxon>Pseudomonadati</taxon>
        <taxon>Bacteroidota</taxon>
        <taxon>Sphingobacteriia</taxon>
        <taxon>Sphingobacteriales</taxon>
        <taxon>Sphingobacteriaceae</taxon>
        <taxon>Pedobacter</taxon>
    </lineage>
</organism>
<dbReference type="InterPro" id="IPR022882">
    <property type="entry name" value="tRNA_adenine-N6_MeTrfase"/>
</dbReference>
<keyword evidence="3 6" id="KW-0808">Transferase</keyword>
<dbReference type="EC" id="2.1.1.223" evidence="6"/>
<dbReference type="InterPro" id="IPR002052">
    <property type="entry name" value="DNA_methylase_N6_adenine_CS"/>
</dbReference>
<comment type="catalytic activity">
    <reaction evidence="6">
        <text>adenosine(37) in tRNA1(Val) + S-adenosyl-L-methionine = N(6)-methyladenosine(37) in tRNA1(Val) + S-adenosyl-L-homocysteine + H(+)</text>
        <dbReference type="Rhea" id="RHEA:43160"/>
        <dbReference type="Rhea" id="RHEA-COMP:10369"/>
        <dbReference type="Rhea" id="RHEA-COMP:10370"/>
        <dbReference type="ChEBI" id="CHEBI:15378"/>
        <dbReference type="ChEBI" id="CHEBI:57856"/>
        <dbReference type="ChEBI" id="CHEBI:59789"/>
        <dbReference type="ChEBI" id="CHEBI:74411"/>
        <dbReference type="ChEBI" id="CHEBI:74449"/>
        <dbReference type="EC" id="2.1.1.223"/>
    </reaction>
</comment>
<dbReference type="InterPro" id="IPR007848">
    <property type="entry name" value="Small_mtfrase_dom"/>
</dbReference>
<evidence type="ECO:0000256" key="2">
    <source>
        <dbReference type="ARBA" id="ARBA00022603"/>
    </source>
</evidence>
<dbReference type="GO" id="GO:0005737">
    <property type="term" value="C:cytoplasm"/>
    <property type="evidence" value="ECO:0007669"/>
    <property type="project" value="UniProtKB-SubCell"/>
</dbReference>
<dbReference type="GO" id="GO:0032259">
    <property type="term" value="P:methylation"/>
    <property type="evidence" value="ECO:0007669"/>
    <property type="project" value="UniProtKB-KW"/>
</dbReference>
<dbReference type="HAMAP" id="MF_01872">
    <property type="entry name" value="tRNA_methyltr_YfiC"/>
    <property type="match status" value="1"/>
</dbReference>
<dbReference type="Pfam" id="PF05175">
    <property type="entry name" value="MTS"/>
    <property type="match status" value="1"/>
</dbReference>
<evidence type="ECO:0000256" key="6">
    <source>
        <dbReference type="HAMAP-Rule" id="MF_01872"/>
    </source>
</evidence>
<dbReference type="CDD" id="cd02440">
    <property type="entry name" value="AdoMet_MTases"/>
    <property type="match status" value="1"/>
</dbReference>
<dbReference type="GO" id="GO:0016430">
    <property type="term" value="F:tRNA (adenine-N6)-methyltransferase activity"/>
    <property type="evidence" value="ECO:0007669"/>
    <property type="project" value="UniProtKB-UniRule"/>
</dbReference>
<dbReference type="InterPro" id="IPR029063">
    <property type="entry name" value="SAM-dependent_MTases_sf"/>
</dbReference>
<dbReference type="Proteomes" id="UP000198850">
    <property type="component" value="Unassembled WGS sequence"/>
</dbReference>
<reference evidence="8 9" key="1">
    <citation type="submission" date="2016-10" db="EMBL/GenBank/DDBJ databases">
        <authorList>
            <person name="de Groot N.N."/>
        </authorList>
    </citation>
    <scope>NUCLEOTIDE SEQUENCE [LARGE SCALE GENOMIC DNA]</scope>
    <source>
        <strain evidence="8 9">DSM 19033</strain>
    </source>
</reference>
<gene>
    <name evidence="8" type="ORF">SAMN05443550_10450</name>
</gene>
<dbReference type="STRING" id="425514.SAMN05443550_10450"/>
<keyword evidence="4 6" id="KW-0949">S-adenosyl-L-methionine</keyword>
<evidence type="ECO:0000256" key="3">
    <source>
        <dbReference type="ARBA" id="ARBA00022679"/>
    </source>
</evidence>
<dbReference type="PANTHER" id="PTHR47739:SF1">
    <property type="entry name" value="TRNA1(VAL) (ADENINE(37)-N6)-METHYLTRANSFERASE"/>
    <property type="match status" value="1"/>
</dbReference>
<dbReference type="SUPFAM" id="SSF53335">
    <property type="entry name" value="S-adenosyl-L-methionine-dependent methyltransferases"/>
    <property type="match status" value="1"/>
</dbReference>
<dbReference type="Gene3D" id="3.40.50.150">
    <property type="entry name" value="Vaccinia Virus protein VP39"/>
    <property type="match status" value="1"/>
</dbReference>
<keyword evidence="1 6" id="KW-0963">Cytoplasm</keyword>
<keyword evidence="9" id="KW-1185">Reference proteome</keyword>
<protein>
    <recommendedName>
        <fullName evidence="6">tRNA1(Val) (adenine(37)-N6)-methyltransferase</fullName>
        <ecNumber evidence="6">2.1.1.223</ecNumber>
    </recommendedName>
    <alternativeName>
        <fullName evidence="6">tRNA m6A37 methyltransferase</fullName>
    </alternativeName>
</protein>
<dbReference type="AlphaFoldDB" id="A0A1H4CH41"/>
<evidence type="ECO:0000259" key="7">
    <source>
        <dbReference type="Pfam" id="PF05175"/>
    </source>
</evidence>
<dbReference type="GO" id="GO:0003676">
    <property type="term" value="F:nucleic acid binding"/>
    <property type="evidence" value="ECO:0007669"/>
    <property type="project" value="InterPro"/>
</dbReference>
<keyword evidence="2 6" id="KW-0489">Methyltransferase</keyword>
<feature type="domain" description="Methyltransferase small" evidence="7">
    <location>
        <begin position="27"/>
        <end position="167"/>
    </location>
</feature>
<accession>A0A1H4CH41</accession>
<name>A0A1H4CH41_9SPHI</name>
<evidence type="ECO:0000256" key="4">
    <source>
        <dbReference type="ARBA" id="ARBA00022691"/>
    </source>
</evidence>
<evidence type="ECO:0000313" key="8">
    <source>
        <dbReference type="EMBL" id="SEA59745.1"/>
    </source>
</evidence>
<dbReference type="OrthoDB" id="5383291at2"/>
<dbReference type="InterPro" id="IPR050210">
    <property type="entry name" value="tRNA_Adenine-N(6)_MTase"/>
</dbReference>
<dbReference type="GO" id="GO:0008033">
    <property type="term" value="P:tRNA processing"/>
    <property type="evidence" value="ECO:0007669"/>
    <property type="project" value="UniProtKB-UniRule"/>
</dbReference>
<keyword evidence="5 6" id="KW-0819">tRNA processing</keyword>
<dbReference type="RefSeq" id="WP_090556203.1">
    <property type="nucleotide sequence ID" value="NZ_FNRA01000004.1"/>
</dbReference>
<comment type="subcellular location">
    <subcellularLocation>
        <location evidence="6">Cytoplasm</location>
    </subcellularLocation>
</comment>
<dbReference type="PROSITE" id="PS00092">
    <property type="entry name" value="N6_MTASE"/>
    <property type="match status" value="1"/>
</dbReference>
<comment type="similarity">
    <text evidence="6">Belongs to the methyltransferase superfamily. tRNA (adenine-N(6)-)-methyltransferase family.</text>
</comment>
<dbReference type="PANTHER" id="PTHR47739">
    <property type="entry name" value="TRNA1(VAL) (ADENINE(37)-N6)-METHYLTRANSFERASE"/>
    <property type="match status" value="1"/>
</dbReference>
<evidence type="ECO:0000313" key="9">
    <source>
        <dbReference type="Proteomes" id="UP000198850"/>
    </source>
</evidence>